<feature type="compositionally biased region" description="Polar residues" evidence="1">
    <location>
        <begin position="1"/>
        <end position="16"/>
    </location>
</feature>
<keyword evidence="3" id="KW-1185">Reference proteome</keyword>
<dbReference type="GO" id="GO:0005737">
    <property type="term" value="C:cytoplasm"/>
    <property type="evidence" value="ECO:0007669"/>
    <property type="project" value="TreeGrafter"/>
</dbReference>
<dbReference type="PANTHER" id="PTHR45527">
    <property type="entry name" value="NONRIBOSOMAL PEPTIDE SYNTHETASE"/>
    <property type="match status" value="1"/>
</dbReference>
<dbReference type="AlphaFoldDB" id="A0A1Q8S7T2"/>
<feature type="region of interest" description="Disordered" evidence="1">
    <location>
        <begin position="1"/>
        <end position="21"/>
    </location>
</feature>
<dbReference type="STRING" id="708187.A0A1Q8S7T2"/>
<proteinExistence type="predicted"/>
<dbReference type="GO" id="GO:0031177">
    <property type="term" value="F:phosphopantetheine binding"/>
    <property type="evidence" value="ECO:0007669"/>
    <property type="project" value="TreeGrafter"/>
</dbReference>
<evidence type="ECO:0000313" key="3">
    <source>
        <dbReference type="Proteomes" id="UP000186583"/>
    </source>
</evidence>
<sequence length="278" mass="31627">MTLYLESTSKNESLDGTMQPPRPFEMLGGRKNVENTIAKAAQACCVPQDSIEDIYPPTHLQEGFMIKVAQNPKAYLVTHIRKLQDSVDIRHFDARQWLVPPSNKAAENNVVVVRLRSYNKRPHSTQILCRSEGTISRTSQQLSPRARDACSFDTLLVIQPQREEGEKDAEWQRLVSDYTSFAIVLNCHLLADGVQDQLMYDPRIAHPLQAKRMIHQLEHILHQLCNTEDPILEDLGFVSPYDKEDPEKWSCQAGFEDACMHQLVNQQTVNHPLSPAVC</sequence>
<name>A0A1Q8S7T2_9PEZI</name>
<evidence type="ECO:0000313" key="2">
    <source>
        <dbReference type="EMBL" id="OLN97495.1"/>
    </source>
</evidence>
<dbReference type="SUPFAM" id="SSF52777">
    <property type="entry name" value="CoA-dependent acyltransferases"/>
    <property type="match status" value="1"/>
</dbReference>
<dbReference type="Gene3D" id="3.30.559.30">
    <property type="entry name" value="Nonribosomal peptide synthetase, condensation domain"/>
    <property type="match status" value="1"/>
</dbReference>
<dbReference type="Proteomes" id="UP000186583">
    <property type="component" value="Unassembled WGS sequence"/>
</dbReference>
<protein>
    <submittedName>
        <fullName evidence="2">Nonribosomal peptide synthetase 1-like protein 1</fullName>
    </submittedName>
</protein>
<accession>A0A1Q8S7T2</accession>
<gene>
    <name evidence="2" type="ORF">CCHL11_01062</name>
</gene>
<dbReference type="GO" id="GO:0043041">
    <property type="term" value="P:amino acid activation for nonribosomal peptide biosynthetic process"/>
    <property type="evidence" value="ECO:0007669"/>
    <property type="project" value="TreeGrafter"/>
</dbReference>
<dbReference type="EMBL" id="MPGH01000008">
    <property type="protein sequence ID" value="OLN97495.1"/>
    <property type="molecule type" value="Genomic_DNA"/>
</dbReference>
<comment type="caution">
    <text evidence="2">The sequence shown here is derived from an EMBL/GenBank/DDBJ whole genome shotgun (WGS) entry which is preliminary data.</text>
</comment>
<evidence type="ECO:0000256" key="1">
    <source>
        <dbReference type="SAM" id="MobiDB-lite"/>
    </source>
</evidence>
<dbReference type="PANTHER" id="PTHR45527:SF1">
    <property type="entry name" value="FATTY ACID SYNTHASE"/>
    <property type="match status" value="1"/>
</dbReference>
<organism evidence="2 3">
    <name type="scientific">Colletotrichum chlorophyti</name>
    <dbReference type="NCBI Taxonomy" id="708187"/>
    <lineage>
        <taxon>Eukaryota</taxon>
        <taxon>Fungi</taxon>
        <taxon>Dikarya</taxon>
        <taxon>Ascomycota</taxon>
        <taxon>Pezizomycotina</taxon>
        <taxon>Sordariomycetes</taxon>
        <taxon>Hypocreomycetidae</taxon>
        <taxon>Glomerellales</taxon>
        <taxon>Glomerellaceae</taxon>
        <taxon>Colletotrichum</taxon>
    </lineage>
</organism>
<dbReference type="GO" id="GO:0044550">
    <property type="term" value="P:secondary metabolite biosynthetic process"/>
    <property type="evidence" value="ECO:0007669"/>
    <property type="project" value="TreeGrafter"/>
</dbReference>
<reference evidence="2 3" key="1">
    <citation type="submission" date="2016-11" db="EMBL/GenBank/DDBJ databases">
        <title>Draft Genome Assembly of Colletotrichum chlorophyti a pathogen of herbaceous plants.</title>
        <authorList>
            <person name="Gan P."/>
            <person name="Narusaka M."/>
            <person name="Tsushima A."/>
            <person name="Narusaka Y."/>
            <person name="Takano Y."/>
            <person name="Shirasu K."/>
        </authorList>
    </citation>
    <scope>NUCLEOTIDE SEQUENCE [LARGE SCALE GENOMIC DNA]</scope>
    <source>
        <strain evidence="2 3">NTL11</strain>
    </source>
</reference>
<dbReference type="OrthoDB" id="416786at2759"/>